<dbReference type="AlphaFoldDB" id="A0A0M2UZU4"/>
<comment type="subunit">
    <text evidence="4 12">Monomer.</text>
</comment>
<feature type="binding site" evidence="13">
    <location>
        <position position="154"/>
    </location>
    <ligand>
        <name>(2R)-3-phosphoglycerate</name>
        <dbReference type="ChEBI" id="CHEBI:58272"/>
    </ligand>
</feature>
<dbReference type="PRINTS" id="PR00477">
    <property type="entry name" value="PHGLYCKINASE"/>
</dbReference>
<comment type="catalytic activity">
    <reaction evidence="1 12 15">
        <text>(2R)-3-phosphoglycerate + ATP = (2R)-3-phospho-glyceroyl phosphate + ADP</text>
        <dbReference type="Rhea" id="RHEA:14801"/>
        <dbReference type="ChEBI" id="CHEBI:30616"/>
        <dbReference type="ChEBI" id="CHEBI:57604"/>
        <dbReference type="ChEBI" id="CHEBI:58272"/>
        <dbReference type="ChEBI" id="CHEBI:456216"/>
        <dbReference type="EC" id="2.7.2.3"/>
    </reaction>
</comment>
<dbReference type="PATRIC" id="fig|380242.3.peg.188"/>
<keyword evidence="8 12" id="KW-0547">Nucleotide-binding</keyword>
<dbReference type="GO" id="GO:0004618">
    <property type="term" value="F:phosphoglycerate kinase activity"/>
    <property type="evidence" value="ECO:0007669"/>
    <property type="project" value="UniProtKB-UniRule"/>
</dbReference>
<feature type="binding site" evidence="12">
    <location>
        <position position="121"/>
    </location>
    <ligand>
        <name>substrate</name>
    </ligand>
</feature>
<dbReference type="InterPro" id="IPR015911">
    <property type="entry name" value="Phosphoglycerate_kinase_CS"/>
</dbReference>
<comment type="pathway">
    <text evidence="2 12">Carbohydrate degradation; glycolysis; pyruvate from D-glyceraldehyde 3-phosphate: step 2/5.</text>
</comment>
<dbReference type="Pfam" id="PF00162">
    <property type="entry name" value="PGK"/>
    <property type="match status" value="1"/>
</dbReference>
<reference evidence="16 17" key="1">
    <citation type="journal article" date="2013" name="BMC Microbiol.">
        <title>Identification of the type II cytochrome c maturation pathway in anammox bacteria by comparative genomics.</title>
        <authorList>
            <person name="Ferousi C."/>
            <person name="Speth D.R."/>
            <person name="Reimann J."/>
            <person name="Op den Camp H.J."/>
            <person name="Allen J.W."/>
            <person name="Keltjens J.T."/>
            <person name="Jetten M.S."/>
        </authorList>
    </citation>
    <scope>NUCLEOTIDE SEQUENCE [LARGE SCALE GENOMIC DNA]</scope>
    <source>
        <strain evidence="16">RU1</strain>
    </source>
</reference>
<evidence type="ECO:0000256" key="1">
    <source>
        <dbReference type="ARBA" id="ARBA00000642"/>
    </source>
</evidence>
<dbReference type="GO" id="GO:0005524">
    <property type="term" value="F:ATP binding"/>
    <property type="evidence" value="ECO:0007669"/>
    <property type="project" value="UniProtKB-KW"/>
</dbReference>
<keyword evidence="9 12" id="KW-0418">Kinase</keyword>
<evidence type="ECO:0000256" key="7">
    <source>
        <dbReference type="ARBA" id="ARBA00022679"/>
    </source>
</evidence>
<dbReference type="EC" id="2.7.2.3" evidence="5 12"/>
<dbReference type="GO" id="GO:0006094">
    <property type="term" value="P:gluconeogenesis"/>
    <property type="evidence" value="ECO:0007669"/>
    <property type="project" value="TreeGrafter"/>
</dbReference>
<sequence length="408" mass="44815">MYKLFIKDIDVRRKRVMVRTDYNVPLDDEGNITDDTRIRATLPTINYLLDEEAKVIIASHLGRPEGKAIPKYSLKPVARRLQRFLSEKVKVTLAGDCIGPAVKKQIDEMRCGDVMVLENLRFHPGEEKNDPTFAKELASLCEVFIQDAFGNCHRKHASMIGVDDHVPSAAGFLLKKEMDYFEKAVNNPMRPVVALLGGAKVSDKIKIVENLSKKMDKVLIGGAMAFTFLKAQGFCVGKSLVEDSMLDVVKNLMDISRKNGTKLYLPVDFVVAETFDGQAETKVVPYQEIPDKWIALDIGPATTKLFIEALQDAKTIVWNGPMGAFELDAFSRGTYAMVDAVTSSHASTIVGGGDTDMAFHKSGKTHEVSFISTGGGAFLKLLEGGELPGIASLSDRRKSPRDGQSVPS</sequence>
<dbReference type="GO" id="GO:0043531">
    <property type="term" value="F:ADP binding"/>
    <property type="evidence" value="ECO:0007669"/>
    <property type="project" value="TreeGrafter"/>
</dbReference>
<feature type="binding site" evidence="12">
    <location>
        <position position="154"/>
    </location>
    <ligand>
        <name>substrate</name>
    </ligand>
</feature>
<feature type="binding site" evidence="12 13">
    <location>
        <begin position="60"/>
        <end position="63"/>
    </location>
    <ligand>
        <name>substrate</name>
    </ligand>
</feature>
<dbReference type="SUPFAM" id="SSF53748">
    <property type="entry name" value="Phosphoglycerate kinase"/>
    <property type="match status" value="1"/>
</dbReference>
<accession>A0A0M2UZU4</accession>
<evidence type="ECO:0000256" key="6">
    <source>
        <dbReference type="ARBA" id="ARBA00016471"/>
    </source>
</evidence>
<dbReference type="CDD" id="cd00318">
    <property type="entry name" value="Phosphoglycerate_kinase"/>
    <property type="match status" value="1"/>
</dbReference>
<evidence type="ECO:0000313" key="16">
    <source>
        <dbReference type="EMBL" id="KKO21105.1"/>
    </source>
</evidence>
<dbReference type="PANTHER" id="PTHR11406:SF23">
    <property type="entry name" value="PHOSPHOGLYCERATE KINASE 1, CHLOROPLASTIC-RELATED"/>
    <property type="match status" value="1"/>
</dbReference>
<dbReference type="FunFam" id="3.40.50.1260:FF:000003">
    <property type="entry name" value="Phosphoglycerate kinase"/>
    <property type="match status" value="1"/>
</dbReference>
<evidence type="ECO:0000256" key="10">
    <source>
        <dbReference type="ARBA" id="ARBA00022840"/>
    </source>
</evidence>
<evidence type="ECO:0000256" key="14">
    <source>
        <dbReference type="PIRSR" id="PIRSR000724-2"/>
    </source>
</evidence>
<feature type="binding site" evidence="12 13">
    <location>
        <begin position="21"/>
        <end position="23"/>
    </location>
    <ligand>
        <name>substrate</name>
    </ligand>
</feature>
<keyword evidence="17" id="KW-1185">Reference proteome</keyword>
<feature type="binding site" evidence="12">
    <location>
        <position position="37"/>
    </location>
    <ligand>
        <name>substrate</name>
    </ligand>
</feature>
<evidence type="ECO:0000256" key="15">
    <source>
        <dbReference type="RuleBase" id="RU000532"/>
    </source>
</evidence>
<dbReference type="PANTHER" id="PTHR11406">
    <property type="entry name" value="PHOSPHOGLYCERATE KINASE"/>
    <property type="match status" value="1"/>
</dbReference>
<keyword evidence="12" id="KW-0963">Cytoplasm</keyword>
<feature type="binding site" evidence="13">
    <location>
        <position position="121"/>
    </location>
    <ligand>
        <name>(2R)-3-phosphoglycerate</name>
        <dbReference type="ChEBI" id="CHEBI:58272"/>
    </ligand>
</feature>
<comment type="caution">
    <text evidence="12">Lacks conserved residue(s) required for the propagation of feature annotation.</text>
</comment>
<feature type="binding site" evidence="12 14">
    <location>
        <begin position="352"/>
        <end position="355"/>
    </location>
    <ligand>
        <name>ATP</name>
        <dbReference type="ChEBI" id="CHEBI:30616"/>
    </ligand>
</feature>
<dbReference type="PIRSF" id="PIRSF000724">
    <property type="entry name" value="Pgk"/>
    <property type="match status" value="1"/>
</dbReference>
<dbReference type="GO" id="GO:0006096">
    <property type="term" value="P:glycolytic process"/>
    <property type="evidence" value="ECO:0007669"/>
    <property type="project" value="UniProtKB-UniRule"/>
</dbReference>
<organism evidence="16 17">
    <name type="scientific">Candidatus Brocadia fulgida</name>
    <dbReference type="NCBI Taxonomy" id="380242"/>
    <lineage>
        <taxon>Bacteria</taxon>
        <taxon>Pseudomonadati</taxon>
        <taxon>Planctomycetota</taxon>
        <taxon>Candidatus Brocadiia</taxon>
        <taxon>Candidatus Brocadiales</taxon>
        <taxon>Candidatus Brocadiaceae</taxon>
        <taxon>Candidatus Brocadia</taxon>
    </lineage>
</organism>
<evidence type="ECO:0000256" key="3">
    <source>
        <dbReference type="ARBA" id="ARBA00008982"/>
    </source>
</evidence>
<dbReference type="GO" id="GO:0005829">
    <property type="term" value="C:cytosol"/>
    <property type="evidence" value="ECO:0007669"/>
    <property type="project" value="UniProtKB-ARBA"/>
</dbReference>
<dbReference type="Proteomes" id="UP000034954">
    <property type="component" value="Unassembled WGS sequence"/>
</dbReference>
<evidence type="ECO:0000313" key="17">
    <source>
        <dbReference type="Proteomes" id="UP000034954"/>
    </source>
</evidence>
<name>A0A0M2UZU4_9BACT</name>
<feature type="binding site" evidence="12 14">
    <location>
        <position position="204"/>
    </location>
    <ligand>
        <name>ATP</name>
        <dbReference type="ChEBI" id="CHEBI:30616"/>
    </ligand>
</feature>
<evidence type="ECO:0000256" key="12">
    <source>
        <dbReference type="HAMAP-Rule" id="MF_00145"/>
    </source>
</evidence>
<evidence type="ECO:0000256" key="8">
    <source>
        <dbReference type="ARBA" id="ARBA00022741"/>
    </source>
</evidence>
<dbReference type="Gene3D" id="3.40.50.1260">
    <property type="entry name" value="Phosphoglycerate kinase, N-terminal domain"/>
    <property type="match status" value="2"/>
</dbReference>
<dbReference type="UniPathway" id="UPA00109">
    <property type="reaction ID" value="UER00185"/>
</dbReference>
<keyword evidence="7 12" id="KW-0808">Transferase</keyword>
<feature type="binding site" evidence="13">
    <location>
        <position position="37"/>
    </location>
    <ligand>
        <name>(2R)-3-phosphoglycerate</name>
        <dbReference type="ChEBI" id="CHEBI:58272"/>
    </ligand>
</feature>
<feature type="binding site" evidence="12 14">
    <location>
        <position position="326"/>
    </location>
    <ligand>
        <name>ATP</name>
        <dbReference type="ChEBI" id="CHEBI:30616"/>
    </ligand>
</feature>
<gene>
    <name evidence="12" type="primary">pgk</name>
    <name evidence="16" type="ORF">BROFUL_00150</name>
</gene>
<evidence type="ECO:0000256" key="2">
    <source>
        <dbReference type="ARBA" id="ARBA00004838"/>
    </source>
</evidence>
<comment type="similarity">
    <text evidence="3 12 15">Belongs to the phosphoglycerate kinase family.</text>
</comment>
<evidence type="ECO:0000256" key="13">
    <source>
        <dbReference type="PIRSR" id="PIRSR000724-1"/>
    </source>
</evidence>
<dbReference type="InterPro" id="IPR001576">
    <property type="entry name" value="Phosphoglycerate_kinase"/>
</dbReference>
<evidence type="ECO:0000256" key="4">
    <source>
        <dbReference type="ARBA" id="ARBA00011245"/>
    </source>
</evidence>
<dbReference type="PROSITE" id="PS00111">
    <property type="entry name" value="PGLYCERATE_KINASE"/>
    <property type="match status" value="1"/>
</dbReference>
<keyword evidence="10 12" id="KW-0067">ATP-binding</keyword>
<dbReference type="InterPro" id="IPR036043">
    <property type="entry name" value="Phosphoglycerate_kinase_sf"/>
</dbReference>
<comment type="caution">
    <text evidence="16">The sequence shown here is derived from an EMBL/GenBank/DDBJ whole genome shotgun (WGS) entry which is preliminary data.</text>
</comment>
<evidence type="ECO:0000256" key="11">
    <source>
        <dbReference type="ARBA" id="ARBA00023152"/>
    </source>
</evidence>
<dbReference type="InterPro" id="IPR015824">
    <property type="entry name" value="Phosphoglycerate_kinase_N"/>
</dbReference>
<evidence type="ECO:0000256" key="9">
    <source>
        <dbReference type="ARBA" id="ARBA00022777"/>
    </source>
</evidence>
<protein>
    <recommendedName>
        <fullName evidence="6 12">Phosphoglycerate kinase</fullName>
        <ecNumber evidence="5 12">2.7.2.3</ecNumber>
    </recommendedName>
</protein>
<comment type="subcellular location">
    <subcellularLocation>
        <location evidence="12">Cytoplasm</location>
    </subcellularLocation>
</comment>
<keyword evidence="11 12" id="KW-0324">Glycolysis</keyword>
<dbReference type="EMBL" id="LAQJ01000017">
    <property type="protein sequence ID" value="KKO21105.1"/>
    <property type="molecule type" value="Genomic_DNA"/>
</dbReference>
<dbReference type="HAMAP" id="MF_00145">
    <property type="entry name" value="Phosphoglyc_kinase"/>
    <property type="match status" value="1"/>
</dbReference>
<evidence type="ECO:0000256" key="5">
    <source>
        <dbReference type="ARBA" id="ARBA00013061"/>
    </source>
</evidence>
<proteinExistence type="inferred from homology"/>
<dbReference type="FunFam" id="3.40.50.1260:FF:000006">
    <property type="entry name" value="Phosphoglycerate kinase"/>
    <property type="match status" value="1"/>
</dbReference>